<dbReference type="InterPro" id="IPR015421">
    <property type="entry name" value="PyrdxlP-dep_Trfase_major"/>
</dbReference>
<comment type="cofactor">
    <cofactor evidence="1">
        <name>pyridoxal 5'-phosphate</name>
        <dbReference type="ChEBI" id="CHEBI:597326"/>
    </cofactor>
</comment>
<dbReference type="EMBL" id="BAABKO010000001">
    <property type="protein sequence ID" value="GAA4767090.1"/>
    <property type="molecule type" value="Genomic_DNA"/>
</dbReference>
<keyword evidence="3" id="KW-0808">Transferase</keyword>
<name>A0ABP8ZVT7_9MICO</name>
<dbReference type="Gene3D" id="3.90.1150.10">
    <property type="entry name" value="Aspartate Aminotransferase, domain 1"/>
    <property type="match status" value="1"/>
</dbReference>
<dbReference type="InterPro" id="IPR015422">
    <property type="entry name" value="PyrdxlP-dep_Trfase_small"/>
</dbReference>
<gene>
    <name evidence="6" type="ORF">GCM10023351_08070</name>
</gene>
<reference evidence="7" key="1">
    <citation type="journal article" date="2019" name="Int. J. Syst. Evol. Microbiol.">
        <title>The Global Catalogue of Microorganisms (GCM) 10K type strain sequencing project: providing services to taxonomists for standard genome sequencing and annotation.</title>
        <authorList>
            <consortium name="The Broad Institute Genomics Platform"/>
            <consortium name="The Broad Institute Genome Sequencing Center for Infectious Disease"/>
            <person name="Wu L."/>
            <person name="Ma J."/>
        </authorList>
    </citation>
    <scope>NUCLEOTIDE SEQUENCE [LARGE SCALE GENOMIC DNA]</scope>
    <source>
        <strain evidence="7">JCM 18537</strain>
    </source>
</reference>
<evidence type="ECO:0000256" key="4">
    <source>
        <dbReference type="ARBA" id="ARBA00022898"/>
    </source>
</evidence>
<evidence type="ECO:0000256" key="2">
    <source>
        <dbReference type="ARBA" id="ARBA00022576"/>
    </source>
</evidence>
<protein>
    <submittedName>
        <fullName evidence="6">Pyridoxal phosphate-dependent aminotransferase</fullName>
    </submittedName>
</protein>
<evidence type="ECO:0000256" key="1">
    <source>
        <dbReference type="ARBA" id="ARBA00001933"/>
    </source>
</evidence>
<sequence>MSRVWPLRDFPDRYPDRVRDIPGAWRRTAGGAGLLGADGAVTPTIFAEMSALAASTGAINLGQGFPDEDGPAEVLEAARAAIGAGANQYPPGRGVPDLLEAVAEHQARHYGIRLDPGSEILVTAGATEAIAATLLALCDGPDDEVVVFEPHYDAYAACVALAGARLRTVPLRWPDFQPDLDELARAVTDRTRIILVNDPHNPTGTVFSAAVREEIVRLAHRHDALIVTDEVYEHLVFDAPHTPIATLPGAAERTLSISSGGKTFRTTGWKIGWLSGPADLVTAVLAVKQFLTYVGGAPFQPAIATGLRLPDSFFAGIADDMRAKRDVLGAGLCAAGFDVSTPRGSYFTVADAAPLGAVDARAFCLELAERAGVVAIPLTAFAAPERRTPYATLVRFAACKRMDVLEEAALRLANKPFT</sequence>
<evidence type="ECO:0000313" key="6">
    <source>
        <dbReference type="EMBL" id="GAA4767090.1"/>
    </source>
</evidence>
<evidence type="ECO:0000259" key="5">
    <source>
        <dbReference type="Pfam" id="PF00155"/>
    </source>
</evidence>
<dbReference type="SUPFAM" id="SSF53383">
    <property type="entry name" value="PLP-dependent transferases"/>
    <property type="match status" value="1"/>
</dbReference>
<proteinExistence type="predicted"/>
<evidence type="ECO:0000313" key="7">
    <source>
        <dbReference type="Proteomes" id="UP001501645"/>
    </source>
</evidence>
<dbReference type="GO" id="GO:0008483">
    <property type="term" value="F:transaminase activity"/>
    <property type="evidence" value="ECO:0007669"/>
    <property type="project" value="UniProtKB-KW"/>
</dbReference>
<keyword evidence="7" id="KW-1185">Reference proteome</keyword>
<dbReference type="Gene3D" id="3.40.640.10">
    <property type="entry name" value="Type I PLP-dependent aspartate aminotransferase-like (Major domain)"/>
    <property type="match status" value="1"/>
</dbReference>
<evidence type="ECO:0000256" key="3">
    <source>
        <dbReference type="ARBA" id="ARBA00022679"/>
    </source>
</evidence>
<keyword evidence="2 6" id="KW-0032">Aminotransferase</keyword>
<comment type="caution">
    <text evidence="6">The sequence shown here is derived from an EMBL/GenBank/DDBJ whole genome shotgun (WGS) entry which is preliminary data.</text>
</comment>
<dbReference type="InterPro" id="IPR004839">
    <property type="entry name" value="Aminotransferase_I/II_large"/>
</dbReference>
<dbReference type="PANTHER" id="PTHR43807:SF20">
    <property type="entry name" value="FI04487P"/>
    <property type="match status" value="1"/>
</dbReference>
<accession>A0ABP8ZVT7</accession>
<dbReference type="Proteomes" id="UP001501645">
    <property type="component" value="Unassembled WGS sequence"/>
</dbReference>
<feature type="domain" description="Aminotransferase class I/classII large" evidence="5">
    <location>
        <begin position="58"/>
        <end position="386"/>
    </location>
</feature>
<dbReference type="InterPro" id="IPR051326">
    <property type="entry name" value="Kynurenine-oxoglutarate_AT"/>
</dbReference>
<dbReference type="Pfam" id="PF00155">
    <property type="entry name" value="Aminotran_1_2"/>
    <property type="match status" value="1"/>
</dbReference>
<dbReference type="PANTHER" id="PTHR43807">
    <property type="entry name" value="FI04487P"/>
    <property type="match status" value="1"/>
</dbReference>
<keyword evidence="4" id="KW-0663">Pyridoxal phosphate</keyword>
<organism evidence="6 7">
    <name type="scientific">Microbacterium gilvum</name>
    <dbReference type="NCBI Taxonomy" id="1336204"/>
    <lineage>
        <taxon>Bacteria</taxon>
        <taxon>Bacillati</taxon>
        <taxon>Actinomycetota</taxon>
        <taxon>Actinomycetes</taxon>
        <taxon>Micrococcales</taxon>
        <taxon>Microbacteriaceae</taxon>
        <taxon>Microbacterium</taxon>
    </lineage>
</organism>
<dbReference type="InterPro" id="IPR015424">
    <property type="entry name" value="PyrdxlP-dep_Trfase"/>
</dbReference>
<dbReference type="CDD" id="cd00609">
    <property type="entry name" value="AAT_like"/>
    <property type="match status" value="1"/>
</dbReference>